<evidence type="ECO:0000313" key="4">
    <source>
        <dbReference type="Proteomes" id="UP001280121"/>
    </source>
</evidence>
<evidence type="ECO:0000313" key="3">
    <source>
        <dbReference type="EMBL" id="KAK2646330.1"/>
    </source>
</evidence>
<dbReference type="Pfam" id="PF03372">
    <property type="entry name" value="Exo_endo_phos"/>
    <property type="match status" value="1"/>
</dbReference>
<keyword evidence="4" id="KW-1185">Reference proteome</keyword>
<feature type="domain" description="Endonuclease/exonuclease/phosphatase" evidence="2">
    <location>
        <begin position="45"/>
        <end position="155"/>
    </location>
</feature>
<proteinExistence type="predicted"/>
<dbReference type="InterPro" id="IPR005135">
    <property type="entry name" value="Endo/exonuclease/phosphatase"/>
</dbReference>
<feature type="compositionally biased region" description="Basic and acidic residues" evidence="1">
    <location>
        <begin position="145"/>
        <end position="158"/>
    </location>
</feature>
<dbReference type="EMBL" id="JANJYI010000006">
    <property type="protein sequence ID" value="KAK2646330.1"/>
    <property type="molecule type" value="Genomic_DNA"/>
</dbReference>
<dbReference type="InterPro" id="IPR036691">
    <property type="entry name" value="Endo/exonu/phosph_ase_sf"/>
</dbReference>
<comment type="caution">
    <text evidence="3">The sequence shown here is derived from an EMBL/GenBank/DDBJ whole genome shotgun (WGS) entry which is preliminary data.</text>
</comment>
<gene>
    <name evidence="3" type="ORF">Ddye_021525</name>
</gene>
<dbReference type="AlphaFoldDB" id="A0AAD9U2U0"/>
<name>A0AAD9U2U0_9ROSI</name>
<dbReference type="GO" id="GO:0003824">
    <property type="term" value="F:catalytic activity"/>
    <property type="evidence" value="ECO:0007669"/>
    <property type="project" value="InterPro"/>
</dbReference>
<accession>A0AAD9U2U0</accession>
<dbReference type="PANTHER" id="PTHR35218">
    <property type="entry name" value="RNASE H DOMAIN-CONTAINING PROTEIN"/>
    <property type="match status" value="1"/>
</dbReference>
<organism evidence="3 4">
    <name type="scientific">Dipteronia dyeriana</name>
    <dbReference type="NCBI Taxonomy" id="168575"/>
    <lineage>
        <taxon>Eukaryota</taxon>
        <taxon>Viridiplantae</taxon>
        <taxon>Streptophyta</taxon>
        <taxon>Embryophyta</taxon>
        <taxon>Tracheophyta</taxon>
        <taxon>Spermatophyta</taxon>
        <taxon>Magnoliopsida</taxon>
        <taxon>eudicotyledons</taxon>
        <taxon>Gunneridae</taxon>
        <taxon>Pentapetalae</taxon>
        <taxon>rosids</taxon>
        <taxon>malvids</taxon>
        <taxon>Sapindales</taxon>
        <taxon>Sapindaceae</taxon>
        <taxon>Hippocastanoideae</taxon>
        <taxon>Acereae</taxon>
        <taxon>Dipteronia</taxon>
    </lineage>
</organism>
<dbReference type="Gene3D" id="3.60.10.10">
    <property type="entry name" value="Endonuclease/exonuclease/phosphatase"/>
    <property type="match status" value="1"/>
</dbReference>
<dbReference type="PANTHER" id="PTHR35218:SF9">
    <property type="entry name" value="ENDONUCLEASE_EXONUCLEASE_PHOSPHATASE DOMAIN-CONTAINING PROTEIN"/>
    <property type="match status" value="1"/>
</dbReference>
<dbReference type="SUPFAM" id="SSF56219">
    <property type="entry name" value="DNase I-like"/>
    <property type="match status" value="1"/>
</dbReference>
<reference evidence="3" key="1">
    <citation type="journal article" date="2023" name="Plant J.">
        <title>Genome sequences and population genomics provide insights into the demographic history, inbreeding, and mutation load of two 'living fossil' tree species of Dipteronia.</title>
        <authorList>
            <person name="Feng Y."/>
            <person name="Comes H.P."/>
            <person name="Chen J."/>
            <person name="Zhu S."/>
            <person name="Lu R."/>
            <person name="Zhang X."/>
            <person name="Li P."/>
            <person name="Qiu J."/>
            <person name="Olsen K.M."/>
            <person name="Qiu Y."/>
        </authorList>
    </citation>
    <scope>NUCLEOTIDE SEQUENCE</scope>
    <source>
        <strain evidence="3">KIB01</strain>
    </source>
</reference>
<evidence type="ECO:0000256" key="1">
    <source>
        <dbReference type="SAM" id="MobiDB-lite"/>
    </source>
</evidence>
<feature type="region of interest" description="Disordered" evidence="1">
    <location>
        <begin position="139"/>
        <end position="158"/>
    </location>
</feature>
<protein>
    <recommendedName>
        <fullName evidence="2">Endonuclease/exonuclease/phosphatase domain-containing protein</fullName>
    </recommendedName>
</protein>
<dbReference type="Proteomes" id="UP001280121">
    <property type="component" value="Unassembled WGS sequence"/>
</dbReference>
<evidence type="ECO:0000259" key="2">
    <source>
        <dbReference type="Pfam" id="PF03372"/>
    </source>
</evidence>
<sequence length="158" mass="18252">MLESIQVKLGFAGNLVVDCVGKGRGLCLLWTDNMKVDLLSYTRFHIEVRIISYGAVVWRLMGFYMEPDAPQRHHSWDLLRRLHGMANLPWLCCGDFNEILNTNDKERGQERPGRSIDNFRTALDQCGLEDLDFKDPRFTRSNKRSGGDHVQERIDRGL</sequence>